<protein>
    <submittedName>
        <fullName evidence="6">DNA-binding NtrC family response regulator</fullName>
    </submittedName>
</protein>
<keyword evidence="2" id="KW-0805">Transcription regulation</keyword>
<sequence length="261" mass="27487">MKPLLLLVEDDPLEARRLESALLQMGYDATLARDGDAALALMERMAFDVVLLDLVLPELDGMGLLGAMKARGIATPVVAAVTAAGLDLAASAIRAGARDFVVKPAGALRLRVALANAIALGAIGGPQPTAVAREAQPPRDAQTPRERVVTLRDARAPHENVVTLHAVGQAPSPAPQPAPFLDQTGHVRPLEDIEEKAIRFACALYGGRLTEVARRLGIGRSTLYRKLSRLGLTAQEGAFAHLGAVPPHHLEPIAAHIVAAE</sequence>
<evidence type="ECO:0000313" key="6">
    <source>
        <dbReference type="EMBL" id="MDQ0503489.1"/>
    </source>
</evidence>
<dbReference type="Gene3D" id="1.10.10.60">
    <property type="entry name" value="Homeodomain-like"/>
    <property type="match status" value="1"/>
</dbReference>
<evidence type="ECO:0000256" key="2">
    <source>
        <dbReference type="ARBA" id="ARBA00023015"/>
    </source>
</evidence>
<evidence type="ECO:0000256" key="3">
    <source>
        <dbReference type="ARBA" id="ARBA00023163"/>
    </source>
</evidence>
<proteinExistence type="predicted"/>
<name>A0ABU0L8M4_XANAG</name>
<dbReference type="Gene3D" id="3.40.50.2300">
    <property type="match status" value="1"/>
</dbReference>
<dbReference type="InterPro" id="IPR002197">
    <property type="entry name" value="HTH_Fis"/>
</dbReference>
<dbReference type="SUPFAM" id="SSF52172">
    <property type="entry name" value="CheY-like"/>
    <property type="match status" value="1"/>
</dbReference>
<dbReference type="InterPro" id="IPR009057">
    <property type="entry name" value="Homeodomain-like_sf"/>
</dbReference>
<dbReference type="InterPro" id="IPR011006">
    <property type="entry name" value="CheY-like_superfamily"/>
</dbReference>
<dbReference type="SMART" id="SM00448">
    <property type="entry name" value="REC"/>
    <property type="match status" value="1"/>
</dbReference>
<dbReference type="PANTHER" id="PTHR44591:SF3">
    <property type="entry name" value="RESPONSE REGULATORY DOMAIN-CONTAINING PROTEIN"/>
    <property type="match status" value="1"/>
</dbReference>
<gene>
    <name evidence="6" type="ORF">QOZ94_000259</name>
</gene>
<keyword evidence="3" id="KW-0804">Transcription</keyword>
<dbReference type="PROSITE" id="PS50110">
    <property type="entry name" value="RESPONSE_REGULATORY"/>
    <property type="match status" value="1"/>
</dbReference>
<dbReference type="InterPro" id="IPR050595">
    <property type="entry name" value="Bact_response_regulator"/>
</dbReference>
<dbReference type="Proteomes" id="UP001241747">
    <property type="component" value="Unassembled WGS sequence"/>
</dbReference>
<feature type="modified residue" description="4-aspartylphosphate" evidence="4">
    <location>
        <position position="53"/>
    </location>
</feature>
<dbReference type="GO" id="GO:0003677">
    <property type="term" value="F:DNA binding"/>
    <property type="evidence" value="ECO:0007669"/>
    <property type="project" value="UniProtKB-KW"/>
</dbReference>
<keyword evidence="7" id="KW-1185">Reference proteome</keyword>
<evidence type="ECO:0000256" key="4">
    <source>
        <dbReference type="PROSITE-ProRule" id="PRU00169"/>
    </source>
</evidence>
<comment type="caution">
    <text evidence="6">The sequence shown here is derived from an EMBL/GenBank/DDBJ whole genome shotgun (WGS) entry which is preliminary data.</text>
</comment>
<evidence type="ECO:0000259" key="5">
    <source>
        <dbReference type="PROSITE" id="PS50110"/>
    </source>
</evidence>
<evidence type="ECO:0000313" key="7">
    <source>
        <dbReference type="Proteomes" id="UP001241747"/>
    </source>
</evidence>
<evidence type="ECO:0000256" key="1">
    <source>
        <dbReference type="ARBA" id="ARBA00022553"/>
    </source>
</evidence>
<keyword evidence="1 4" id="KW-0597">Phosphoprotein</keyword>
<dbReference type="PANTHER" id="PTHR44591">
    <property type="entry name" value="STRESS RESPONSE REGULATOR PROTEIN 1"/>
    <property type="match status" value="1"/>
</dbReference>
<feature type="domain" description="Response regulatory" evidence="5">
    <location>
        <begin position="4"/>
        <end position="118"/>
    </location>
</feature>
<organism evidence="6 7">
    <name type="scientific">Xanthobacter agilis</name>
    <dbReference type="NCBI Taxonomy" id="47492"/>
    <lineage>
        <taxon>Bacteria</taxon>
        <taxon>Pseudomonadati</taxon>
        <taxon>Pseudomonadota</taxon>
        <taxon>Alphaproteobacteria</taxon>
        <taxon>Hyphomicrobiales</taxon>
        <taxon>Xanthobacteraceae</taxon>
        <taxon>Xanthobacter</taxon>
    </lineage>
</organism>
<dbReference type="InterPro" id="IPR001789">
    <property type="entry name" value="Sig_transdc_resp-reg_receiver"/>
</dbReference>
<dbReference type="Pfam" id="PF02954">
    <property type="entry name" value="HTH_8"/>
    <property type="match status" value="1"/>
</dbReference>
<dbReference type="EMBL" id="JAUSVY010000001">
    <property type="protein sequence ID" value="MDQ0503489.1"/>
    <property type="molecule type" value="Genomic_DNA"/>
</dbReference>
<reference evidence="6 7" key="1">
    <citation type="submission" date="2023-07" db="EMBL/GenBank/DDBJ databases">
        <title>Genomic Encyclopedia of Type Strains, Phase IV (KMG-IV): sequencing the most valuable type-strain genomes for metagenomic binning, comparative biology and taxonomic classification.</title>
        <authorList>
            <person name="Goeker M."/>
        </authorList>
    </citation>
    <scope>NUCLEOTIDE SEQUENCE [LARGE SCALE GENOMIC DNA]</scope>
    <source>
        <strain evidence="6 7">DSM 3770</strain>
    </source>
</reference>
<dbReference type="Pfam" id="PF00072">
    <property type="entry name" value="Response_reg"/>
    <property type="match status" value="1"/>
</dbReference>
<accession>A0ABU0L8M4</accession>
<dbReference type="RefSeq" id="WP_307499574.1">
    <property type="nucleotide sequence ID" value="NZ_JABWGX010000003.1"/>
</dbReference>
<keyword evidence="6" id="KW-0238">DNA-binding</keyword>
<dbReference type="SUPFAM" id="SSF46689">
    <property type="entry name" value="Homeodomain-like"/>
    <property type="match status" value="1"/>
</dbReference>